<dbReference type="EMBL" id="JAGMUV010000010">
    <property type="protein sequence ID" value="KAH7142061.1"/>
    <property type="molecule type" value="Genomic_DNA"/>
</dbReference>
<comment type="caution">
    <text evidence="2">The sequence shown here is derived from an EMBL/GenBank/DDBJ whole genome shotgun (WGS) entry which is preliminary data.</text>
</comment>
<feature type="domain" description="2EXR" evidence="1">
    <location>
        <begin position="2"/>
        <end position="46"/>
    </location>
</feature>
<reference evidence="2" key="1">
    <citation type="journal article" date="2021" name="Nat. Commun.">
        <title>Genetic determinants of endophytism in the Arabidopsis root mycobiome.</title>
        <authorList>
            <person name="Mesny F."/>
            <person name="Miyauchi S."/>
            <person name="Thiergart T."/>
            <person name="Pickel B."/>
            <person name="Atanasova L."/>
            <person name="Karlsson M."/>
            <person name="Huettel B."/>
            <person name="Barry K.W."/>
            <person name="Haridas S."/>
            <person name="Chen C."/>
            <person name="Bauer D."/>
            <person name="Andreopoulos W."/>
            <person name="Pangilinan J."/>
            <person name="LaButti K."/>
            <person name="Riley R."/>
            <person name="Lipzen A."/>
            <person name="Clum A."/>
            <person name="Drula E."/>
            <person name="Henrissat B."/>
            <person name="Kohler A."/>
            <person name="Grigoriev I.V."/>
            <person name="Martin F.M."/>
            <person name="Hacquard S."/>
        </authorList>
    </citation>
    <scope>NUCLEOTIDE SEQUENCE</scope>
    <source>
        <strain evidence="2">MPI-CAGE-AT-0147</strain>
    </source>
</reference>
<dbReference type="InterPro" id="IPR045518">
    <property type="entry name" value="2EXR"/>
</dbReference>
<protein>
    <recommendedName>
        <fullName evidence="1">2EXR domain-containing protein</fullName>
    </recommendedName>
</protein>
<evidence type="ECO:0000313" key="2">
    <source>
        <dbReference type="EMBL" id="KAH7142061.1"/>
    </source>
</evidence>
<organism evidence="2 3">
    <name type="scientific">Dactylonectria macrodidyma</name>
    <dbReference type="NCBI Taxonomy" id="307937"/>
    <lineage>
        <taxon>Eukaryota</taxon>
        <taxon>Fungi</taxon>
        <taxon>Dikarya</taxon>
        <taxon>Ascomycota</taxon>
        <taxon>Pezizomycotina</taxon>
        <taxon>Sordariomycetes</taxon>
        <taxon>Hypocreomycetidae</taxon>
        <taxon>Hypocreales</taxon>
        <taxon>Nectriaceae</taxon>
        <taxon>Dactylonectria</taxon>
    </lineage>
</organism>
<accession>A0A9P9J4U5</accession>
<evidence type="ECO:0000259" key="1">
    <source>
        <dbReference type="Pfam" id="PF20150"/>
    </source>
</evidence>
<dbReference type="OrthoDB" id="5242916at2759"/>
<dbReference type="AlphaFoldDB" id="A0A9P9J4U5"/>
<gene>
    <name evidence="2" type="ORF">EDB81DRAFT_654008</name>
</gene>
<dbReference type="Pfam" id="PF20150">
    <property type="entry name" value="2EXR"/>
    <property type="match status" value="1"/>
</dbReference>
<sequence length="339" mass="38052">IFPLFPRLPTELKHKIWEASYPKPGMHIFDICVQPRQPFTEVHDAPASETPYDAYADRVFLNSVTITPGHCHGASGTTFSRDPSAYRTAIILSITSVDSAKVTKASIDSGSLGSPNVVYLPRMGKRVIYDNGTDVLCLRFSPSHQAVQDVTNNVFSHDSHPGIRNDISRILEAEWCEGMAAALFNARRLAIDMSELWSPSGLDPMSLAYLSCCIQNDLEVLYLVDYCVGRCGRCWKGELRQKDLVTRKCSLARELDPEDREMDVIYESTITYRQISNLEKLGWDSDHSIFALAKIIADTIRAQQGPDGPFRSVRILICEEEMSNMRDKTISTMCIENYG</sequence>
<dbReference type="Proteomes" id="UP000738349">
    <property type="component" value="Unassembled WGS sequence"/>
</dbReference>
<name>A0A9P9J4U5_9HYPO</name>
<feature type="non-terminal residue" evidence="2">
    <location>
        <position position="1"/>
    </location>
</feature>
<evidence type="ECO:0000313" key="3">
    <source>
        <dbReference type="Proteomes" id="UP000738349"/>
    </source>
</evidence>
<proteinExistence type="predicted"/>
<keyword evidence="3" id="KW-1185">Reference proteome</keyword>